<dbReference type="eggNOG" id="COG2931">
    <property type="taxonomic scope" value="Bacteria"/>
</dbReference>
<keyword evidence="2" id="KW-0964">Secreted</keyword>
<comment type="subcellular location">
    <subcellularLocation>
        <location evidence="1">Secreted</location>
    </subcellularLocation>
</comment>
<evidence type="ECO:0000256" key="2">
    <source>
        <dbReference type="ARBA" id="ARBA00022525"/>
    </source>
</evidence>
<dbReference type="STRING" id="864069.MicloDRAFT_00007530"/>
<dbReference type="Proteomes" id="UP000003947">
    <property type="component" value="Unassembled WGS sequence"/>
</dbReference>
<gene>
    <name evidence="4" type="ORF">MicloDRAFT_00007530</name>
</gene>
<dbReference type="AlphaFoldDB" id="I4Z2R1"/>
<proteinExistence type="predicted"/>
<dbReference type="PROSITE" id="PS00330">
    <property type="entry name" value="HEMOLYSIN_CALCIUM"/>
    <property type="match status" value="3"/>
</dbReference>
<dbReference type="SUPFAM" id="SSF51120">
    <property type="entry name" value="beta-Roll"/>
    <property type="match status" value="5"/>
</dbReference>
<evidence type="ECO:0000256" key="1">
    <source>
        <dbReference type="ARBA" id="ARBA00004613"/>
    </source>
</evidence>
<dbReference type="Gene3D" id="2.150.10.10">
    <property type="entry name" value="Serralysin-like metalloprotease, C-terminal"/>
    <property type="match status" value="7"/>
</dbReference>
<protein>
    <submittedName>
        <fullName evidence="4">Putative calcium-binding protein</fullName>
    </submittedName>
</protein>
<evidence type="ECO:0000256" key="3">
    <source>
        <dbReference type="SAM" id="MobiDB-lite"/>
    </source>
</evidence>
<dbReference type="EMBL" id="JH660637">
    <property type="protein sequence ID" value="EIM30503.1"/>
    <property type="molecule type" value="Genomic_DNA"/>
</dbReference>
<dbReference type="GO" id="GO:0005509">
    <property type="term" value="F:calcium ion binding"/>
    <property type="evidence" value="ECO:0007669"/>
    <property type="project" value="InterPro"/>
</dbReference>
<accession>I4Z2R1</accession>
<dbReference type="InterPro" id="IPR001343">
    <property type="entry name" value="Hemolysn_Ca-bd"/>
</dbReference>
<keyword evidence="5" id="KW-1185">Reference proteome</keyword>
<organism evidence="4 5">
    <name type="scientific">Microvirga lotononidis</name>
    <dbReference type="NCBI Taxonomy" id="864069"/>
    <lineage>
        <taxon>Bacteria</taxon>
        <taxon>Pseudomonadati</taxon>
        <taxon>Pseudomonadota</taxon>
        <taxon>Alphaproteobacteria</taxon>
        <taxon>Hyphomicrobiales</taxon>
        <taxon>Methylobacteriaceae</taxon>
        <taxon>Microvirga</taxon>
    </lineage>
</organism>
<feature type="region of interest" description="Disordered" evidence="3">
    <location>
        <begin position="214"/>
        <end position="235"/>
    </location>
</feature>
<dbReference type="Pfam" id="PF00353">
    <property type="entry name" value="HemolysinCabind"/>
    <property type="match status" value="8"/>
</dbReference>
<dbReference type="InterPro" id="IPR011049">
    <property type="entry name" value="Serralysin-like_metalloprot_C"/>
</dbReference>
<dbReference type="RefSeq" id="WP_009489380.1">
    <property type="nucleotide sequence ID" value="NZ_CP141048.1"/>
</dbReference>
<dbReference type="GO" id="GO:0005576">
    <property type="term" value="C:extracellular region"/>
    <property type="evidence" value="ECO:0007669"/>
    <property type="project" value="UniProtKB-SubCell"/>
</dbReference>
<dbReference type="PANTHER" id="PTHR38340">
    <property type="entry name" value="S-LAYER PROTEIN"/>
    <property type="match status" value="1"/>
</dbReference>
<sequence>MPKVRLTGSNDFSKISTAGSYQVYGLGGADIIQVSVARGSTAPDSGDYLDGGDGNDTITAADTSDTLAGGAGTDILRANDGNDVIYGDATDANEDGIVDPASIDNPVGGDDILDAGNGNDTLFGGGGNDSLLGGYGNDSLLGGYGNDMLIGAGDNDTLQGGAGNDTLDGGLGNDDLDGGDGDDQMLSSTGDDILRGGLGVDTLLAGGGNDQLFGGDGNDDLNGGENDDRLVGGSGADTLNGSIGVDTADYSGSAQAITIQLSADPTAPGTGTGGEAEGDRLIGIEKVIGSSSNDTLLGSTIADVLDGFTGNDRLVGGGGADFLIGNGGLDTADYSTSGAAVAVTLNADPAGFGTGTGGDAEGDQLNTIERVIGSNFNDTLTGSSNGDILVGGAGADVLAGGAGIDTAEYSTSSSGVTTNLEAGTGLGGDAEGDQLSTIENLIGSAFNDLLIGDAAANRLEGGSGNDILRGGVGADVLIGGDGAGDTADYSTSSAAISVTLTAVANGATTGAGGEAAGDLLNGIEDLIGSAFTDTLNGSAVANRLVSGNGNDVLRGGSGADLLISNGTGTKTLIGEGINDGGSSGIDTYRTLAGTSIISQYQAGEDIQVGGTYTATTLAQIDSTGTLALRLTGAGGAFTTYVIVGTTANTSAAQAASLAIQNSGDISIVDPASIA</sequence>
<name>I4Z2R1_9HYPH</name>
<dbReference type="InterPro" id="IPR050557">
    <property type="entry name" value="RTX_toxin/Mannuronan_C5-epim"/>
</dbReference>
<dbReference type="PATRIC" id="fig|864069.3.peg.836"/>
<evidence type="ECO:0000313" key="5">
    <source>
        <dbReference type="Proteomes" id="UP000003947"/>
    </source>
</evidence>
<feature type="compositionally biased region" description="Acidic residues" evidence="3">
    <location>
        <begin position="174"/>
        <end position="183"/>
    </location>
</feature>
<dbReference type="OrthoDB" id="8012636at2"/>
<dbReference type="HOGENOM" id="CLU_407586_0_0_5"/>
<dbReference type="InterPro" id="IPR018511">
    <property type="entry name" value="Hemolysin-typ_Ca-bd_CS"/>
</dbReference>
<dbReference type="PRINTS" id="PR00313">
    <property type="entry name" value="CABNDNGRPT"/>
</dbReference>
<reference evidence="4 5" key="1">
    <citation type="submission" date="2012-02" db="EMBL/GenBank/DDBJ databases">
        <title>Improved High-Quality Draft sequence of Microvirga sp. WSM3557.</title>
        <authorList>
            <consortium name="US DOE Joint Genome Institute"/>
            <person name="Lucas S."/>
            <person name="Han J."/>
            <person name="Lapidus A."/>
            <person name="Cheng J.-F."/>
            <person name="Goodwin L."/>
            <person name="Pitluck S."/>
            <person name="Peters L."/>
            <person name="Zhang X."/>
            <person name="Detter J.C."/>
            <person name="Han C."/>
            <person name="Tapia R."/>
            <person name="Land M."/>
            <person name="Hauser L."/>
            <person name="Kyrpides N."/>
            <person name="Ivanova N."/>
            <person name="Pagani I."/>
            <person name="Brau L."/>
            <person name="Yates R."/>
            <person name="O'Hara G."/>
            <person name="Rui T."/>
            <person name="Howieson J."/>
            <person name="Reeve W."/>
            <person name="Woyke T."/>
        </authorList>
    </citation>
    <scope>NUCLEOTIDE SEQUENCE [LARGE SCALE GENOMIC DNA]</scope>
    <source>
        <strain evidence="4 5">WSM3557</strain>
    </source>
</reference>
<dbReference type="PANTHER" id="PTHR38340:SF1">
    <property type="entry name" value="S-LAYER PROTEIN"/>
    <property type="match status" value="1"/>
</dbReference>
<evidence type="ECO:0000313" key="4">
    <source>
        <dbReference type="EMBL" id="EIM30503.1"/>
    </source>
</evidence>
<feature type="region of interest" description="Disordered" evidence="3">
    <location>
        <begin position="160"/>
        <end position="190"/>
    </location>
</feature>